<dbReference type="STRING" id="136857.CTEST_01485"/>
<evidence type="ECO:0000313" key="3">
    <source>
        <dbReference type="Proteomes" id="UP000035540"/>
    </source>
</evidence>
<dbReference type="AlphaFoldDB" id="A0A0G3H9E5"/>
<reference evidence="2 3" key="1">
    <citation type="journal article" date="2015" name="Genome Announc.">
        <title>Complete Genome Sequence of the Type Strain Corynebacterium testudinoris DSM 44614, Recovered from Necrotic Lesions in the Mouth of a Tortoise.</title>
        <authorList>
            <person name="Ruckert C."/>
            <person name="Kriete M."/>
            <person name="Jaenicke S."/>
            <person name="Winkler A."/>
            <person name="Tauch A."/>
        </authorList>
    </citation>
    <scope>NUCLEOTIDE SEQUENCE [LARGE SCALE GENOMIC DNA]</scope>
    <source>
        <strain evidence="2 3">DSM 44614</strain>
    </source>
</reference>
<dbReference type="Proteomes" id="UP000035540">
    <property type="component" value="Chromosome"/>
</dbReference>
<feature type="transmembrane region" description="Helical" evidence="1">
    <location>
        <begin position="17"/>
        <end position="35"/>
    </location>
</feature>
<protein>
    <submittedName>
        <fullName evidence="2">Putative DUF2516 family protein</fullName>
    </submittedName>
</protein>
<evidence type="ECO:0000313" key="2">
    <source>
        <dbReference type="EMBL" id="AKK07757.1"/>
    </source>
</evidence>
<keyword evidence="1" id="KW-0472">Membrane</keyword>
<dbReference type="OrthoDB" id="4427346at2"/>
<dbReference type="EMBL" id="CP011545">
    <property type="protein sequence ID" value="AKK07757.1"/>
    <property type="molecule type" value="Genomic_DNA"/>
</dbReference>
<dbReference type="Pfam" id="PF10724">
    <property type="entry name" value="DUF2516"/>
    <property type="match status" value="1"/>
</dbReference>
<sequence>MDISQTLILGYNIVERVLFLAIALSGLVGAIFAGTTRDDAYAAADRQSKLIWVGILIASALVVATGVPFLSWVGIVAIGVFWFDVLPHMRRLISGAGGW</sequence>
<dbReference type="RefSeq" id="WP_047252227.1">
    <property type="nucleotide sequence ID" value="NZ_CP011545.1"/>
</dbReference>
<keyword evidence="3" id="KW-1185">Reference proteome</keyword>
<feature type="transmembrane region" description="Helical" evidence="1">
    <location>
        <begin position="50"/>
        <end position="83"/>
    </location>
</feature>
<dbReference type="InterPro" id="IPR019662">
    <property type="entry name" value="DUF2516"/>
</dbReference>
<reference evidence="3" key="2">
    <citation type="submission" date="2015-05" db="EMBL/GenBank/DDBJ databases">
        <title>Complete genome sequence of Corynebacterium testudinoris DSM 44614, recovered from necrotic lesions in the mouth of a tortoise.</title>
        <authorList>
            <person name="Ruckert C."/>
            <person name="Albersmeier A."/>
            <person name="Winkler A."/>
            <person name="Tauch A."/>
        </authorList>
    </citation>
    <scope>NUCLEOTIDE SEQUENCE [LARGE SCALE GENOMIC DNA]</scope>
    <source>
        <strain evidence="3">DSM 44614</strain>
    </source>
</reference>
<keyword evidence="1" id="KW-1133">Transmembrane helix</keyword>
<gene>
    <name evidence="2" type="ORF">CTEST_01485</name>
</gene>
<dbReference type="PATRIC" id="fig|136857.5.peg.292"/>
<accession>A0A0G3H9E5</accession>
<keyword evidence="1" id="KW-0812">Transmembrane</keyword>
<evidence type="ECO:0000256" key="1">
    <source>
        <dbReference type="SAM" id="Phobius"/>
    </source>
</evidence>
<name>A0A0G3H9E5_9CORY</name>
<organism evidence="2 3">
    <name type="scientific">Corynebacterium testudinoris</name>
    <dbReference type="NCBI Taxonomy" id="136857"/>
    <lineage>
        <taxon>Bacteria</taxon>
        <taxon>Bacillati</taxon>
        <taxon>Actinomycetota</taxon>
        <taxon>Actinomycetes</taxon>
        <taxon>Mycobacteriales</taxon>
        <taxon>Corynebacteriaceae</taxon>
        <taxon>Corynebacterium</taxon>
    </lineage>
</organism>
<proteinExistence type="predicted"/>
<dbReference type="KEGG" id="cted:CTEST_01485"/>